<evidence type="ECO:0000313" key="3">
    <source>
        <dbReference type="EMBL" id="NJR79129.1"/>
    </source>
</evidence>
<protein>
    <submittedName>
        <fullName evidence="3">DUF2059 domain-containing protein</fullName>
    </submittedName>
</protein>
<sequence>MIVAVAMLAAAPAPSGAAQRIALATVQPPRALAEALAQFDRQFAASFARSGGKAATPVEKKRLARMRAAGRTELSRQLNGDGIPRLVALVERDYRNNYSADELASVAAFWSSPAGAALTRAMQQAAGRGGTLELPAAHRDAITAYLSSAVGRKEAERSSSLRMAMAQEMTAFLQRAQPRISASIAAASTAVPK</sequence>
<evidence type="ECO:0000313" key="4">
    <source>
        <dbReference type="Proteomes" id="UP000732399"/>
    </source>
</evidence>
<organism evidence="3 4">
    <name type="scientific">Sphingomonas corticis</name>
    <dbReference type="NCBI Taxonomy" id="2722791"/>
    <lineage>
        <taxon>Bacteria</taxon>
        <taxon>Pseudomonadati</taxon>
        <taxon>Pseudomonadota</taxon>
        <taxon>Alphaproteobacteria</taxon>
        <taxon>Sphingomonadales</taxon>
        <taxon>Sphingomonadaceae</taxon>
        <taxon>Sphingomonas</taxon>
    </lineage>
</organism>
<proteinExistence type="predicted"/>
<dbReference type="EMBL" id="JAAVJH010000006">
    <property type="protein sequence ID" value="NJR79129.1"/>
    <property type="molecule type" value="Genomic_DNA"/>
</dbReference>
<feature type="domain" description="DUF2059" evidence="2">
    <location>
        <begin position="89"/>
        <end position="126"/>
    </location>
</feature>
<accession>A0ABX1CMG4</accession>
<evidence type="ECO:0000256" key="1">
    <source>
        <dbReference type="SAM" id="SignalP"/>
    </source>
</evidence>
<dbReference type="RefSeq" id="WP_168134673.1">
    <property type="nucleotide sequence ID" value="NZ_JAAVJH010000006.1"/>
</dbReference>
<gene>
    <name evidence="3" type="ORF">HBH26_11075</name>
</gene>
<keyword evidence="1" id="KW-0732">Signal</keyword>
<evidence type="ECO:0000259" key="2">
    <source>
        <dbReference type="Pfam" id="PF09832"/>
    </source>
</evidence>
<reference evidence="3 4" key="1">
    <citation type="submission" date="2020-03" db="EMBL/GenBank/DDBJ databases">
        <authorList>
            <person name="Wang L."/>
            <person name="He N."/>
            <person name="Li Y."/>
            <person name="Fang Y."/>
            <person name="Zhang F."/>
        </authorList>
    </citation>
    <scope>NUCLEOTIDE SEQUENCE [LARGE SCALE GENOMIC DNA]</scope>
    <source>
        <strain evidence="3 4">36D10-4-7</strain>
    </source>
</reference>
<dbReference type="Proteomes" id="UP000732399">
    <property type="component" value="Unassembled WGS sequence"/>
</dbReference>
<dbReference type="InterPro" id="IPR018637">
    <property type="entry name" value="DUF2059"/>
</dbReference>
<keyword evidence="4" id="KW-1185">Reference proteome</keyword>
<comment type="caution">
    <text evidence="3">The sequence shown here is derived from an EMBL/GenBank/DDBJ whole genome shotgun (WGS) entry which is preliminary data.</text>
</comment>
<name>A0ABX1CMG4_9SPHN</name>
<feature type="chain" id="PRO_5045578759" evidence="1">
    <location>
        <begin position="18"/>
        <end position="193"/>
    </location>
</feature>
<feature type="signal peptide" evidence="1">
    <location>
        <begin position="1"/>
        <end position="17"/>
    </location>
</feature>
<dbReference type="Pfam" id="PF09832">
    <property type="entry name" value="DUF2059"/>
    <property type="match status" value="1"/>
</dbReference>